<comment type="caution">
    <text evidence="2">The sequence shown here is derived from an EMBL/GenBank/DDBJ whole genome shotgun (WGS) entry which is preliminary data.</text>
</comment>
<dbReference type="Proteomes" id="UP001057702">
    <property type="component" value="Unassembled WGS sequence"/>
</dbReference>
<dbReference type="PROSITE" id="PS51118">
    <property type="entry name" value="HTH_HXLR"/>
    <property type="match status" value="1"/>
</dbReference>
<evidence type="ECO:0000313" key="3">
    <source>
        <dbReference type="Proteomes" id="UP001057702"/>
    </source>
</evidence>
<dbReference type="SUPFAM" id="SSF46785">
    <property type="entry name" value="Winged helix' DNA-binding domain"/>
    <property type="match status" value="1"/>
</dbReference>
<evidence type="ECO:0000313" key="2">
    <source>
        <dbReference type="EMBL" id="MCQ4079401.1"/>
    </source>
</evidence>
<reference evidence="2" key="1">
    <citation type="submission" date="2022-06" db="EMBL/GenBank/DDBJ databases">
        <title>Draft genome sequence of Streptomyces sp. RB6PN25 isolated from peat swamp forest in Thailand.</title>
        <authorList>
            <person name="Duangmal K."/>
            <person name="Klaysubun C."/>
        </authorList>
    </citation>
    <scope>NUCLEOTIDE SEQUENCE</scope>
    <source>
        <strain evidence="2">RB6PN25</strain>
    </source>
</reference>
<sequence>MPAADRLADPNPLLPQVVRLHHLDLLEQAERVRACLAALAEHAVGDPAQAARLQSLTQAGALEKRRYQESPPREEYVLTPKGHGLWPALRALSVQGQELTGNGPVYVFSHVACGTDLGEYGECARGAACWCHRRTWRCAPVRTARRIPETPSAARCASRTGCWSRG</sequence>
<dbReference type="InterPro" id="IPR036390">
    <property type="entry name" value="WH_DNA-bd_sf"/>
</dbReference>
<accession>A0ABT1PP04</accession>
<dbReference type="Gene3D" id="1.10.10.10">
    <property type="entry name" value="Winged helix-like DNA-binding domain superfamily/Winged helix DNA-binding domain"/>
    <property type="match status" value="1"/>
</dbReference>
<evidence type="ECO:0000259" key="1">
    <source>
        <dbReference type="PROSITE" id="PS51118"/>
    </source>
</evidence>
<feature type="domain" description="HTH hxlR-type" evidence="1">
    <location>
        <begin position="1"/>
        <end position="104"/>
    </location>
</feature>
<dbReference type="RefSeq" id="WP_255918246.1">
    <property type="nucleotide sequence ID" value="NZ_JANFNG010000001.1"/>
</dbReference>
<dbReference type="InterPro" id="IPR036388">
    <property type="entry name" value="WH-like_DNA-bd_sf"/>
</dbReference>
<proteinExistence type="predicted"/>
<protein>
    <submittedName>
        <fullName evidence="2">Winged helix-turn-helix transcriptional regulator</fullName>
    </submittedName>
</protein>
<dbReference type="EMBL" id="JANFNG010000001">
    <property type="protein sequence ID" value="MCQ4079401.1"/>
    <property type="molecule type" value="Genomic_DNA"/>
</dbReference>
<dbReference type="InterPro" id="IPR002577">
    <property type="entry name" value="HTH_HxlR"/>
</dbReference>
<dbReference type="Pfam" id="PF01638">
    <property type="entry name" value="HxlR"/>
    <property type="match status" value="1"/>
</dbReference>
<gene>
    <name evidence="2" type="ORF">NGB36_01975</name>
</gene>
<name>A0ABT1PP04_9ACTN</name>
<keyword evidence="3" id="KW-1185">Reference proteome</keyword>
<organism evidence="2 3">
    <name type="scientific">Streptomyces humicola</name>
    <dbReference type="NCBI Taxonomy" id="2953240"/>
    <lineage>
        <taxon>Bacteria</taxon>
        <taxon>Bacillati</taxon>
        <taxon>Actinomycetota</taxon>
        <taxon>Actinomycetes</taxon>
        <taxon>Kitasatosporales</taxon>
        <taxon>Streptomycetaceae</taxon>
        <taxon>Streptomyces</taxon>
    </lineage>
</organism>